<organism evidence="3 4">
    <name type="scientific">Volvox africanus</name>
    <dbReference type="NCBI Taxonomy" id="51714"/>
    <lineage>
        <taxon>Eukaryota</taxon>
        <taxon>Viridiplantae</taxon>
        <taxon>Chlorophyta</taxon>
        <taxon>core chlorophytes</taxon>
        <taxon>Chlorophyceae</taxon>
        <taxon>CS clade</taxon>
        <taxon>Chlamydomonadales</taxon>
        <taxon>Volvocaceae</taxon>
        <taxon>Volvox</taxon>
    </lineage>
</organism>
<gene>
    <name evidence="3" type="ORF">Vafri_6370</name>
</gene>
<protein>
    <submittedName>
        <fullName evidence="3">Uncharacterized protein</fullName>
    </submittedName>
</protein>
<proteinExistence type="predicted"/>
<feature type="compositionally biased region" description="Gly residues" evidence="1">
    <location>
        <begin position="92"/>
        <end position="114"/>
    </location>
</feature>
<keyword evidence="2" id="KW-0812">Transmembrane</keyword>
<keyword evidence="2" id="KW-1133">Transmembrane helix</keyword>
<name>A0A8J4EXY9_9CHLO</name>
<comment type="caution">
    <text evidence="3">The sequence shown here is derived from an EMBL/GenBank/DDBJ whole genome shotgun (WGS) entry which is preliminary data.</text>
</comment>
<reference evidence="3" key="1">
    <citation type="journal article" date="2021" name="Proc. Natl. Acad. Sci. U.S.A.">
        <title>Three genomes in the algal genus Volvox reveal the fate of a haploid sex-determining region after a transition to homothallism.</title>
        <authorList>
            <person name="Yamamoto K."/>
            <person name="Hamaji T."/>
            <person name="Kawai-Toyooka H."/>
            <person name="Matsuzaki R."/>
            <person name="Takahashi F."/>
            <person name="Nishimura Y."/>
            <person name="Kawachi M."/>
            <person name="Noguchi H."/>
            <person name="Minakuchi Y."/>
            <person name="Umen J.G."/>
            <person name="Toyoda A."/>
            <person name="Nozaki H."/>
        </authorList>
    </citation>
    <scope>NUCLEOTIDE SEQUENCE</scope>
    <source>
        <strain evidence="3">NIES-3780</strain>
    </source>
</reference>
<evidence type="ECO:0000256" key="1">
    <source>
        <dbReference type="SAM" id="MobiDB-lite"/>
    </source>
</evidence>
<evidence type="ECO:0000313" key="3">
    <source>
        <dbReference type="EMBL" id="GIL50048.1"/>
    </source>
</evidence>
<sequence>MEAAVLPLPPTPVASLPTSEVSHVAAPTFATGQTAFHSCLPADTSTAQSRCTPAKTATTAPLGLTRDIADILTGPQGVQVLAAAIATLKGGGGGAGGSGGDGPGGSSGPGGSTVAGGAARPPSQRARVPLWVLAMVVLLLMIFALAFCLALLVWELMTQRAIGHPMTWPSRSEL</sequence>
<evidence type="ECO:0000313" key="4">
    <source>
        <dbReference type="Proteomes" id="UP000747399"/>
    </source>
</evidence>
<dbReference type="AlphaFoldDB" id="A0A8J4EXY9"/>
<feature type="transmembrane region" description="Helical" evidence="2">
    <location>
        <begin position="130"/>
        <end position="154"/>
    </location>
</feature>
<accession>A0A8J4EXY9</accession>
<keyword evidence="4" id="KW-1185">Reference proteome</keyword>
<keyword evidence="2" id="KW-0472">Membrane</keyword>
<evidence type="ECO:0000256" key="2">
    <source>
        <dbReference type="SAM" id="Phobius"/>
    </source>
</evidence>
<feature type="region of interest" description="Disordered" evidence="1">
    <location>
        <begin position="92"/>
        <end position="121"/>
    </location>
</feature>
<dbReference type="Proteomes" id="UP000747399">
    <property type="component" value="Unassembled WGS sequence"/>
</dbReference>
<dbReference type="EMBL" id="BNCO01000008">
    <property type="protein sequence ID" value="GIL50048.1"/>
    <property type="molecule type" value="Genomic_DNA"/>
</dbReference>